<dbReference type="InterPro" id="IPR001789">
    <property type="entry name" value="Sig_transdc_resp-reg_receiver"/>
</dbReference>
<accession>A0A1G9WF13</accession>
<dbReference type="Proteomes" id="UP000199370">
    <property type="component" value="Unassembled WGS sequence"/>
</dbReference>
<dbReference type="SMART" id="SM00448">
    <property type="entry name" value="REC"/>
    <property type="match status" value="1"/>
</dbReference>
<dbReference type="GO" id="GO:0005829">
    <property type="term" value="C:cytosol"/>
    <property type="evidence" value="ECO:0007669"/>
    <property type="project" value="TreeGrafter"/>
</dbReference>
<evidence type="ECO:0000256" key="5">
    <source>
        <dbReference type="ARBA" id="ARBA00023163"/>
    </source>
</evidence>
<dbReference type="InterPro" id="IPR011006">
    <property type="entry name" value="CheY-like_superfamily"/>
</dbReference>
<dbReference type="GO" id="GO:0032993">
    <property type="term" value="C:protein-DNA complex"/>
    <property type="evidence" value="ECO:0007669"/>
    <property type="project" value="TreeGrafter"/>
</dbReference>
<sequence>MNHRHHSPNVAENDGQGAGDTSGGLEVLVVDDESRLADLFAAWLQTDYNVEAAYDGESALELMEDTVEIVLLDRRMPGLSGDEVLDRIREQGYDCRVVMVTAVDPDFDIIEMGFDDYLVKPVSKDELLQVVESVTGRSEYETDIQEYYALVSKKSLLESEKSERELEDNDEYAELCERVDELRERVDQTVSGMQDHDDFVGAFQDLPGGS</sequence>
<dbReference type="STRING" id="996166.SAMN05192554_10836"/>
<keyword evidence="1 6" id="KW-0597">Phosphoprotein</keyword>
<dbReference type="InterPro" id="IPR039420">
    <property type="entry name" value="WalR-like"/>
</dbReference>
<keyword evidence="2" id="KW-0902">Two-component regulatory system</keyword>
<protein>
    <submittedName>
        <fullName evidence="9">Response regulator receiver domain-containing protein</fullName>
    </submittedName>
</protein>
<gene>
    <name evidence="9" type="ORF">SAMN05192554_10836</name>
</gene>
<dbReference type="InterPro" id="IPR013971">
    <property type="entry name" value="HalX_domain"/>
</dbReference>
<dbReference type="GO" id="GO:0006355">
    <property type="term" value="P:regulation of DNA-templated transcription"/>
    <property type="evidence" value="ECO:0007669"/>
    <property type="project" value="TreeGrafter"/>
</dbReference>
<dbReference type="PROSITE" id="PS50110">
    <property type="entry name" value="RESPONSE_REGULATORY"/>
    <property type="match status" value="1"/>
</dbReference>
<dbReference type="EMBL" id="FNIA01000008">
    <property type="protein sequence ID" value="SDM83079.1"/>
    <property type="molecule type" value="Genomic_DNA"/>
</dbReference>
<evidence type="ECO:0000256" key="1">
    <source>
        <dbReference type="ARBA" id="ARBA00022553"/>
    </source>
</evidence>
<dbReference type="GO" id="GO:0000976">
    <property type="term" value="F:transcription cis-regulatory region binding"/>
    <property type="evidence" value="ECO:0007669"/>
    <property type="project" value="TreeGrafter"/>
</dbReference>
<feature type="region of interest" description="Disordered" evidence="7">
    <location>
        <begin position="1"/>
        <end position="23"/>
    </location>
</feature>
<evidence type="ECO:0000256" key="4">
    <source>
        <dbReference type="ARBA" id="ARBA00023125"/>
    </source>
</evidence>
<dbReference type="PANTHER" id="PTHR48111:SF1">
    <property type="entry name" value="TWO-COMPONENT RESPONSE REGULATOR ORR33"/>
    <property type="match status" value="1"/>
</dbReference>
<evidence type="ECO:0000313" key="9">
    <source>
        <dbReference type="EMBL" id="SDM83079.1"/>
    </source>
</evidence>
<dbReference type="GO" id="GO:0000156">
    <property type="term" value="F:phosphorelay response regulator activity"/>
    <property type="evidence" value="ECO:0007669"/>
    <property type="project" value="TreeGrafter"/>
</dbReference>
<keyword evidence="4" id="KW-0238">DNA-binding</keyword>
<keyword evidence="5" id="KW-0804">Transcription</keyword>
<evidence type="ECO:0000256" key="6">
    <source>
        <dbReference type="PROSITE-ProRule" id="PRU00169"/>
    </source>
</evidence>
<feature type="domain" description="Response regulatory" evidence="8">
    <location>
        <begin position="26"/>
        <end position="135"/>
    </location>
</feature>
<feature type="modified residue" description="4-aspartylphosphate" evidence="6">
    <location>
        <position position="73"/>
    </location>
</feature>
<organism evidence="9 10">
    <name type="scientific">Haloarchaeobius iranensis</name>
    <dbReference type="NCBI Taxonomy" id="996166"/>
    <lineage>
        <taxon>Archaea</taxon>
        <taxon>Methanobacteriati</taxon>
        <taxon>Methanobacteriota</taxon>
        <taxon>Stenosarchaea group</taxon>
        <taxon>Halobacteria</taxon>
        <taxon>Halobacteriales</taxon>
        <taxon>Halorubellaceae</taxon>
        <taxon>Haloarchaeobius</taxon>
    </lineage>
</organism>
<dbReference type="CDD" id="cd17574">
    <property type="entry name" value="REC_OmpR"/>
    <property type="match status" value="1"/>
</dbReference>
<dbReference type="Pfam" id="PF00072">
    <property type="entry name" value="Response_reg"/>
    <property type="match status" value="1"/>
</dbReference>
<dbReference type="Gene3D" id="3.40.50.2300">
    <property type="match status" value="1"/>
</dbReference>
<dbReference type="AlphaFoldDB" id="A0A1G9WF13"/>
<keyword evidence="3" id="KW-0805">Transcription regulation</keyword>
<evidence type="ECO:0000256" key="2">
    <source>
        <dbReference type="ARBA" id="ARBA00023012"/>
    </source>
</evidence>
<dbReference type="Pfam" id="PF08663">
    <property type="entry name" value="HalX"/>
    <property type="match status" value="1"/>
</dbReference>
<evidence type="ECO:0000313" key="10">
    <source>
        <dbReference type="Proteomes" id="UP000199370"/>
    </source>
</evidence>
<evidence type="ECO:0000259" key="8">
    <source>
        <dbReference type="PROSITE" id="PS50110"/>
    </source>
</evidence>
<dbReference type="PANTHER" id="PTHR48111">
    <property type="entry name" value="REGULATOR OF RPOS"/>
    <property type="match status" value="1"/>
</dbReference>
<evidence type="ECO:0000256" key="7">
    <source>
        <dbReference type="SAM" id="MobiDB-lite"/>
    </source>
</evidence>
<name>A0A1G9WF13_9EURY</name>
<reference evidence="9 10" key="1">
    <citation type="submission" date="2016-10" db="EMBL/GenBank/DDBJ databases">
        <authorList>
            <person name="de Groot N.N."/>
        </authorList>
    </citation>
    <scope>NUCLEOTIDE SEQUENCE [LARGE SCALE GENOMIC DNA]</scope>
    <source>
        <strain evidence="10">EB21,IBRC-M 10013,KCTC 4048</strain>
    </source>
</reference>
<keyword evidence="10" id="KW-1185">Reference proteome</keyword>
<dbReference type="SUPFAM" id="SSF52172">
    <property type="entry name" value="CheY-like"/>
    <property type="match status" value="1"/>
</dbReference>
<dbReference type="OrthoDB" id="86314at2157"/>
<proteinExistence type="predicted"/>
<evidence type="ECO:0000256" key="3">
    <source>
        <dbReference type="ARBA" id="ARBA00023015"/>
    </source>
</evidence>